<reference evidence="3" key="1">
    <citation type="submission" date="2023-06" db="EMBL/GenBank/DDBJ databases">
        <authorList>
            <person name="Jiang Y."/>
            <person name="Liu Q."/>
        </authorList>
    </citation>
    <scope>NUCLEOTIDE SEQUENCE</scope>
    <source>
        <strain evidence="3">CGMCC 1.12089</strain>
    </source>
</reference>
<dbReference type="InterPro" id="IPR050739">
    <property type="entry name" value="MFP"/>
</dbReference>
<dbReference type="Gene3D" id="2.40.50.100">
    <property type="match status" value="1"/>
</dbReference>
<keyword evidence="1" id="KW-0472">Membrane</keyword>
<name>A0ABT7NGS8_9BURK</name>
<evidence type="ECO:0000313" key="3">
    <source>
        <dbReference type="EMBL" id="MDM0047095.1"/>
    </source>
</evidence>
<dbReference type="EMBL" id="JASZYV010000006">
    <property type="protein sequence ID" value="MDM0047095.1"/>
    <property type="molecule type" value="Genomic_DNA"/>
</dbReference>
<dbReference type="PANTHER" id="PTHR30386">
    <property type="entry name" value="MEMBRANE FUSION SUBUNIT OF EMRAB-TOLC MULTIDRUG EFFLUX PUMP"/>
    <property type="match status" value="1"/>
</dbReference>
<dbReference type="Proteomes" id="UP001174908">
    <property type="component" value="Unassembled WGS sequence"/>
</dbReference>
<keyword evidence="4" id="KW-1185">Reference proteome</keyword>
<sequence length="406" mass="44068">MDLLILGIYAFFVWLIFIKLKWLPWNTAWQVTVVIIPIVGLSILILTLNVVAPSSADVRVVKYVVQVIPQVRGRVLEVPVEPNRLVKKGELLFRLDPTQYDNEANAAKAKLAADEARMAQAAAALVDASAGARQLQEQLKSATGQVRALQPKLELARTRVRQYKELVATGAADRFALEQAESTLIELQGQTATAVANEAQVTQKISARVNGEQASVANARAQLAMAKAQVDLSRAELGNAMWNLDQTTVYAPADGYAINVQLRPGSFVVAAPIVPAMTFVEETYQVLAMYDQNELRLVQGGNRAEFILKTVPGHVFSAKVDSIVWAQGQGQIAQSGQLPQTVNTAIPPGRFPVKLIVDEKDAGIFLAAGATGQGAVYTDSVAAIHILRMVLLRVSTIMDYLVLKLH</sequence>
<proteinExistence type="predicted"/>
<dbReference type="Gene3D" id="1.10.287.470">
    <property type="entry name" value="Helix hairpin bin"/>
    <property type="match status" value="1"/>
</dbReference>
<evidence type="ECO:0000259" key="2">
    <source>
        <dbReference type="Pfam" id="PF25917"/>
    </source>
</evidence>
<comment type="caution">
    <text evidence="3">The sequence shown here is derived from an EMBL/GenBank/DDBJ whole genome shotgun (WGS) entry which is preliminary data.</text>
</comment>
<evidence type="ECO:0000313" key="4">
    <source>
        <dbReference type="Proteomes" id="UP001174908"/>
    </source>
</evidence>
<dbReference type="Gene3D" id="2.40.30.170">
    <property type="match status" value="1"/>
</dbReference>
<protein>
    <submittedName>
        <fullName evidence="3">Biotin/lipoyl-binding protein</fullName>
    </submittedName>
</protein>
<evidence type="ECO:0000256" key="1">
    <source>
        <dbReference type="SAM" id="Phobius"/>
    </source>
</evidence>
<feature type="domain" description="Multidrug resistance protein MdtA-like barrel-sandwich hybrid" evidence="2">
    <location>
        <begin position="64"/>
        <end position="272"/>
    </location>
</feature>
<organism evidence="3 4">
    <name type="scientific">Variovorax dokdonensis</name>
    <dbReference type="NCBI Taxonomy" id="344883"/>
    <lineage>
        <taxon>Bacteria</taxon>
        <taxon>Pseudomonadati</taxon>
        <taxon>Pseudomonadota</taxon>
        <taxon>Betaproteobacteria</taxon>
        <taxon>Burkholderiales</taxon>
        <taxon>Comamonadaceae</taxon>
        <taxon>Variovorax</taxon>
    </lineage>
</organism>
<accession>A0ABT7NGS8</accession>
<dbReference type="SUPFAM" id="SSF111369">
    <property type="entry name" value="HlyD-like secretion proteins"/>
    <property type="match status" value="2"/>
</dbReference>
<keyword evidence="1" id="KW-1133">Transmembrane helix</keyword>
<dbReference type="InterPro" id="IPR058625">
    <property type="entry name" value="MdtA-like_BSH"/>
</dbReference>
<feature type="transmembrane region" description="Helical" evidence="1">
    <location>
        <begin position="6"/>
        <end position="24"/>
    </location>
</feature>
<dbReference type="RefSeq" id="WP_286662217.1">
    <property type="nucleotide sequence ID" value="NZ_JASZYV010000006.1"/>
</dbReference>
<dbReference type="PANTHER" id="PTHR30386:SF18">
    <property type="entry name" value="INNER MEMBRANE PROTEIN YIAV-RELATED"/>
    <property type="match status" value="1"/>
</dbReference>
<gene>
    <name evidence="3" type="ORF">QTH91_21565</name>
</gene>
<feature type="transmembrane region" description="Helical" evidence="1">
    <location>
        <begin position="31"/>
        <end position="52"/>
    </location>
</feature>
<keyword evidence="1" id="KW-0812">Transmembrane</keyword>
<dbReference type="Pfam" id="PF25917">
    <property type="entry name" value="BSH_RND"/>
    <property type="match status" value="1"/>
</dbReference>